<dbReference type="PANTHER" id="PTHR43537">
    <property type="entry name" value="TRANSCRIPTIONAL REGULATOR, GNTR FAMILY"/>
    <property type="match status" value="1"/>
</dbReference>
<proteinExistence type="predicted"/>
<dbReference type="Gene3D" id="1.10.10.10">
    <property type="entry name" value="Winged helix-like DNA-binding domain superfamily/Winged helix DNA-binding domain"/>
    <property type="match status" value="1"/>
</dbReference>
<keyword evidence="1" id="KW-0805">Transcription regulation</keyword>
<accession>A0ABW4RJK7</accession>
<feature type="domain" description="HTH gntR-type" evidence="4">
    <location>
        <begin position="3"/>
        <end position="70"/>
    </location>
</feature>
<sequence>MASPQEQEIYQAIKQAIMEQKMRPNMQLVEEGLAESFGVSRTPVRNVVRRLAAEKLVTIIPYKGAFVSCPTIHEARQVFEMRRVIEVAVVRKVCTHLTDEQYQLLARLIQEEHQAQHGGRIFEAIRITGDFHLQLAEASGNSYYHRYLEELVSLSYVIIALYGEQKTKCCDDHQLILNAIRQGNVDIAERLMIEHLDEIEQALHFEEQYERPLSLTDIFANRRSRVGSGSHS</sequence>
<keyword evidence="2" id="KW-0238">DNA-binding</keyword>
<keyword evidence="6" id="KW-1185">Reference proteome</keyword>
<dbReference type="PANTHER" id="PTHR43537:SF53">
    <property type="entry name" value="HTH-TYPE TRANSCRIPTIONAL REPRESSOR NANR"/>
    <property type="match status" value="1"/>
</dbReference>
<keyword evidence="3" id="KW-0804">Transcription</keyword>
<dbReference type="EMBL" id="JBHUEH010000014">
    <property type="protein sequence ID" value="MFD1885863.1"/>
    <property type="molecule type" value="Genomic_DNA"/>
</dbReference>
<dbReference type="Proteomes" id="UP001597233">
    <property type="component" value="Unassembled WGS sequence"/>
</dbReference>
<dbReference type="SUPFAM" id="SSF46785">
    <property type="entry name" value="Winged helix' DNA-binding domain"/>
    <property type="match status" value="1"/>
</dbReference>
<dbReference type="CDD" id="cd07377">
    <property type="entry name" value="WHTH_GntR"/>
    <property type="match status" value="1"/>
</dbReference>
<dbReference type="InterPro" id="IPR036388">
    <property type="entry name" value="WH-like_DNA-bd_sf"/>
</dbReference>
<dbReference type="Pfam" id="PF00392">
    <property type="entry name" value="GntR"/>
    <property type="match status" value="1"/>
</dbReference>
<evidence type="ECO:0000313" key="5">
    <source>
        <dbReference type="EMBL" id="MFD1885863.1"/>
    </source>
</evidence>
<comment type="caution">
    <text evidence="5">The sequence shown here is derived from an EMBL/GenBank/DDBJ whole genome shotgun (WGS) entry which is preliminary data.</text>
</comment>
<dbReference type="SMART" id="SM00345">
    <property type="entry name" value="HTH_GNTR"/>
    <property type="match status" value="1"/>
</dbReference>
<reference evidence="6" key="1">
    <citation type="journal article" date="2019" name="Int. J. Syst. Evol. Microbiol.">
        <title>The Global Catalogue of Microorganisms (GCM) 10K type strain sequencing project: providing services to taxonomists for standard genome sequencing and annotation.</title>
        <authorList>
            <consortium name="The Broad Institute Genomics Platform"/>
            <consortium name="The Broad Institute Genome Sequencing Center for Infectious Disease"/>
            <person name="Wu L."/>
            <person name="Ma J."/>
        </authorList>
    </citation>
    <scope>NUCLEOTIDE SEQUENCE [LARGE SCALE GENOMIC DNA]</scope>
    <source>
        <strain evidence="6">CCUG 54950</strain>
    </source>
</reference>
<dbReference type="InterPro" id="IPR011711">
    <property type="entry name" value="GntR_C"/>
</dbReference>
<organism evidence="5 6">
    <name type="scientific">Paenibacillus wenxiniae</name>
    <dbReference type="NCBI Taxonomy" id="1636843"/>
    <lineage>
        <taxon>Bacteria</taxon>
        <taxon>Bacillati</taxon>
        <taxon>Bacillota</taxon>
        <taxon>Bacilli</taxon>
        <taxon>Bacillales</taxon>
        <taxon>Paenibacillaceae</taxon>
        <taxon>Paenibacillus</taxon>
    </lineage>
</organism>
<evidence type="ECO:0000256" key="3">
    <source>
        <dbReference type="ARBA" id="ARBA00023163"/>
    </source>
</evidence>
<dbReference type="SUPFAM" id="SSF48008">
    <property type="entry name" value="GntR ligand-binding domain-like"/>
    <property type="match status" value="1"/>
</dbReference>
<gene>
    <name evidence="5" type="ORF">ACFSC9_10025</name>
</gene>
<dbReference type="Gene3D" id="1.20.120.530">
    <property type="entry name" value="GntR ligand-binding domain-like"/>
    <property type="match status" value="1"/>
</dbReference>
<dbReference type="InterPro" id="IPR008920">
    <property type="entry name" value="TF_FadR/GntR_C"/>
</dbReference>
<evidence type="ECO:0000259" key="4">
    <source>
        <dbReference type="PROSITE" id="PS50949"/>
    </source>
</evidence>
<evidence type="ECO:0000256" key="1">
    <source>
        <dbReference type="ARBA" id="ARBA00023015"/>
    </source>
</evidence>
<evidence type="ECO:0000256" key="2">
    <source>
        <dbReference type="ARBA" id="ARBA00023125"/>
    </source>
</evidence>
<dbReference type="RefSeq" id="WP_347324805.1">
    <property type="nucleotide sequence ID" value="NZ_JBCGUH010000004.1"/>
</dbReference>
<dbReference type="Pfam" id="PF07729">
    <property type="entry name" value="FCD"/>
    <property type="match status" value="1"/>
</dbReference>
<dbReference type="PROSITE" id="PS50949">
    <property type="entry name" value="HTH_GNTR"/>
    <property type="match status" value="1"/>
</dbReference>
<name>A0ABW4RJK7_9BACL</name>
<protein>
    <submittedName>
        <fullName evidence="5">GntR family transcriptional regulator</fullName>
    </submittedName>
</protein>
<dbReference type="InterPro" id="IPR000524">
    <property type="entry name" value="Tscrpt_reg_HTH_GntR"/>
</dbReference>
<dbReference type="SMART" id="SM00895">
    <property type="entry name" value="FCD"/>
    <property type="match status" value="1"/>
</dbReference>
<dbReference type="InterPro" id="IPR036390">
    <property type="entry name" value="WH_DNA-bd_sf"/>
</dbReference>
<evidence type="ECO:0000313" key="6">
    <source>
        <dbReference type="Proteomes" id="UP001597233"/>
    </source>
</evidence>